<keyword evidence="3" id="KW-1185">Reference proteome</keyword>
<protein>
    <recommendedName>
        <fullName evidence="4">Tenascin-X</fullName>
    </recommendedName>
</protein>
<sequence>MNGAKLTAADTVIDSPTVNLMLNESLRVMAGGLIQGKWINISAGDIEVEASGIINAERRGYAAKSGPGTPSDSAGAGHGGRGGLGDSGSSPGHSYGSLYRPLSHGSGSTFAAGGGVIRLAARKTVTIDGLVGANGEDGKNTSTGGGSGGSIWILSKSFKGNGEVRASGGNGLSSSSGGGGGGRISIDFDNRTFSGKIDAFGGASSKEAGGAGTIYLHNKFLDFKQLIVDNNNIGSPLTDDITDVDYDGGRTWLTPEPNTTAMSFDEVDIRGQSQLAVLTTPPGSPVRWDIGGIRGDRSGILHVRENQELQMTLSDSQGQQPELLWGVNVYPRGDLKLPHNLVVDGIKMIVAGSLSGAQSVTVGNNGRLILRQLIAPNNQTSRDLQFDVIEIQGGGRIEIQSDKEGLSITCSTLWIRSGGVLIADRLSVVADSVTIEQSGVIDLNYKAVVAGSGPGAGSSHYDGSSGAGHGGRGGRGNSQTRTGAFYGDFTRPQAFGSSGGGGSGDSVATGGGVFHITARQMVHDGQITVNGKDALTNLNYGGGSGGSVFVEAGSWDGTGLIQANGGAGGTNGGGGSGGRIAVHYNSTFFSGVISAYGGASTVETGAAGTIYKRNDQKGYSVLEVYNQGNKPSKEEIDDYSDLLSDSARTWLTLNHIVGSSVPVAVQDIDIGTTVYEGLTINEVKLGGSAHLAIEPDNADKTRLHTFRQFYGTFEGNSFGFLHVGPHQFLTIPDTDYYIPVNLKIYQSGYVQLPNRVMLHKNSLSLNAGYLIGVKDLTISQCKVTFGAGSGALTTGSLQAMHFKFQTVTIMSQGFLDMVAINTNYSLNIDSLVINSGGVLTGRNVAIVAQTVTVDESGKISLDAKGESCPDTDIYYAGSGGSHAGYGGLGTGSKREDPFGAVFRPAVFGKAGYAGRSSSRCTSGFGGGSLNLTVSGTLQIDGEISSRGENSKDSEGGGGAGGSLFISASIVEGTGAVEVHGGDGGSTSGGGGSGGIAAIYYKTSSLHFSYKVHGGGGKNTGASGFLYLKKTQSQMEHSKLILEGRDVLSLESPSLLICDPKLIDFTFDEIRLLKSSTLSMISCSQGSPMTLITKKITGDKTAWLVIKPDHDVYVGVTGRVEPTMELEFNAEIKDGGTLSVPSSFFITSDTQINLSGSLVGVSDLTITNKGRLVLKYPGHTGFRVTPQQGLSTVQFSSIRIKDGGSMTTSSPNKVKLKTDLLQLDYGGSLGSGIPVTEKERVEHTNGPSLNRQDCPHGYEVVEVASKTLYDPCGVGKHIFNKRNESYLVFKNVSVAISINETIYVIMNETHYNVTYYIACDYDNFKLLAGQSCTLRPGDYKYNSLEIQGSATMYIDPGTQRNITSTLTVSKMIIYSSGSIVAKTSIVDVSPAASDNGGSYGGLGGGDTDNNALYGNISFPTDYGSSGGGSSQHRGRGGGVLILKTEELTNDGLVDASGGQGSSGAGAGSGGSIQITTDVLKGSGTFRARGGNANFPAGGGGGGRIGITVIRAQSEFRGLYDATGGDGHKTGSSGTVLIRDQRQGTFYKTLIFWNKVIGYPPARLPSSLSSYTYDEMRLENHGTFLATAQLLLVKSFVTDGTGKLTISNGGRVDVMNFPQSSRTFSCDLEIQAGGSLYFYSQPIFIGPSSPTVVVAGTLDANEPVLGKGKVLKVTSTGEVRSNNMRLLKGSVVQVDADGTIKKSFSHLQFHLTSLRLDTNAQLIFAQENVSLKVDSLHLSQGVTITSGASMKLLNITANNMIVDNQAKITADSGGFLGGPGEARSSGSGCGHGGEGGGVQAGASYGSVFEPQHYGSGNNVRGGGVIFLNIKEKLTLYGSMSANGADDSSGGASGGSILLQAGTLSGHGVFVSNGGKGLGSAAGGSGGRIALYITDKTPFTGTLTTYGGCGATCGAAGTIFIREYVVGLPLNSTIVDNGNRKTEANTIVMHEKKISYTMRLLKLVNGARLEVATIPNVEMKIAIQNLDGDGSGSLHVHRNQTLTLGAGKAVTSRPFMFPWAMIVDEGATLNLAPVLFITRTAVSPSLYLAGKLIGGQEVNVGQDASVVIAKTGIIGTFVNTPGMYSFRSLKVSSGGRITIEVDKSARHPVDLRSISIDVAFGGVLEGRYLSVTTPLLNVAFNGTLRADGLGNPPGSGFGTGSSSLLTGGGYGGCGGGNTNESCVVYGSLYKATEFGSGGGTSQAPDGDHGTGGGIIEVIATHLVIDGVISSNGQSGDSVKTGGGSGGSVDISVTEKLSGRGRFEAEGGDGVGMVTGAGGGGRVSLLITGEDKFSGTFSARGGNSAAKSGSPGTVYSEVGKTVLRAKKLYLDNSGIQSTSPLPVFLKPSSVASYDFQELRLNGKVVLHVEKNMEVGKLVTDSNSVIYVKDNVTFTAEPTSRYLQPYCSFIVDSDGEIRIPDEVMFLGNNNVFKGTLTGILDMIIGENRRVIFSASARTARFIDGKYTFITNRGEYRFSSLRIKNGAFFSFADARLKKVPLTVGRLELNFGAILQGSWLDIKTSDVIIHSGATLDLSAQGHDSEKGPGAGGRYQSDGTGAGHGGYGGRSNGNLGTWYGSAFNPNDTGSGGGSSSNGAGGIGGGYLHLTVVRILKLEGTISVIGTGGNASNSGGGSGGSVWISADDILGNGIITAQGGNGKGTGGGGSGGRVGIYLQKPMSFEGLLHAQGGSGKEAGAAGTLYIQDNNKLIPRKRLWIDNLVIASNKPQTVLYEADTVNYLFDELRLTGMSRFEIFNLQSKIQTIQVTRFVSDGVGEIAIRKNQTLLAEVLEAKESHLTLTTNIYVEEGANLVVASNLTVDGATLTLDGKLSNVRHLVVESGSAVKFGVTSQTTLMENKNFVFQSDPGTQQFASVTLKSGSDFGAPLNLKLSCGKLDMKNGVTLRGKFVDIKSKTLLIGRGAALTTNNSIETVGSVGGSGRASANGGSGGGHGSAGGVGYNGLASGSPYGTVYEPDQPGRPGGDGSAGNTAGKGGGVIRIDTDTLENDGFITANGGHASQGSKAGGGSGGSVYITVGSIFSGTGTVSANGGRTDGAGGCGPYAYRGTLQALGGISSSSGSSGGPGTVYITEVRYKLSFNQLHIDNQGQSWENYVTLNESKTSYDFNELHVVRKASLRMVQDSNMTQISIGKLYGDRSGLLHLYGGHKAIIEVVEAQLTTTKTPVNFKIDNGAEAVMATTVYIVGDGVVALQCNGTLNGIRNLYVTQKRVVKLQKGSRTLRDNEQPGTFKFSNVKLFSGSSVTMEDEIEMKIIVGFLNVKFHAALEAHHLNILTSSLDVETGGLLSAAGDNKARQAVPSSEVSSLQRGAGAGHASHGGSGYAGAAGGSYYGSLYNPKESGSRGGNGAGSRDIGGSGGGYVKIEAGTLLINDGTITAEGGSAEGGGGAGGGSGGSLLFNTDSFIGYGVLNTNGGNGGGANAGGGSGGRIAIYTIQNTYRGTYLAFGGSSLPGSYGGPGTAFLRDIRSKRPFTQLRIDNLMRSVQDPVTIDENNVASHDFSEVHLFRRAALNMAVRKDRTVLKMARLFGDRTGLLHSRANQTVYLEASATDHSVSKPAVNLRIDKDAEMVFGASLYVIGDGAKTTGQITGDSSFTIDGRMIDVTHLFITKRLKSRFLSHAHSADLHNGTLVVSAKGTFVLATFEIQDGSEVFFPDVHGMQCEVGLVHMKYGSVIVADTYRVGVTSLLLETGSKITASGTDRPSPYDAAVLPSACQGSGGSYGSKGGKGCPGNSDGGKGGGLVVMEIGDELYIDGTIANEGQAASGGSNAGGGSGGSTWIKCGRFSGHGLITTNGGAGDGTNSGGGSGGRIAIDTPTENKYLGEYTSIGGGSGDPSKDTTQFAGGPGTVFLKDARNQYAHTQLRLDNKGRTWDHYVTLNESLKSYSFDEIHLVRKAAIHLIPDGKRLNLTVHKVEGDRTGLIHVHANQTLKAEFLDAVYTITRTAANFKLDKDSNAIMATSVHAVGRGDVAFDWNGRLINVQHFYVAYDRTIKIGFYAHTAGIAAGKYRFIDNFGTFSFSTLEFGSGTLIRYPPPMGVHFIVSLLDIKFSSYFKAEFFKIEATDFYLEPNAVLDCAGRGFVNKTAGAGQDSASGGSGAGHGTPGGDGQDVSGGEEVGSIYEPVLPGARGGTRNGSAAGSRGGGRVRVVLDLPSDWMVKSMWMRIMQRRIQVSEIKTIRYKILKLSEIQ</sequence>
<organism evidence="2 3">
    <name type="scientific">Desmophyllum pertusum</name>
    <dbReference type="NCBI Taxonomy" id="174260"/>
    <lineage>
        <taxon>Eukaryota</taxon>
        <taxon>Metazoa</taxon>
        <taxon>Cnidaria</taxon>
        <taxon>Anthozoa</taxon>
        <taxon>Hexacorallia</taxon>
        <taxon>Scleractinia</taxon>
        <taxon>Caryophylliina</taxon>
        <taxon>Caryophylliidae</taxon>
        <taxon>Desmophyllum</taxon>
    </lineage>
</organism>
<feature type="compositionally biased region" description="Gly residues" evidence="1">
    <location>
        <begin position="76"/>
        <end position="86"/>
    </location>
</feature>
<feature type="region of interest" description="Disordered" evidence="1">
    <location>
        <begin position="4132"/>
        <end position="4151"/>
    </location>
</feature>
<gene>
    <name evidence="2" type="ORF">OS493_002934</name>
</gene>
<accession>A0A9W9YJM2</accession>
<dbReference type="Proteomes" id="UP001163046">
    <property type="component" value="Unassembled WGS sequence"/>
</dbReference>
<feature type="region of interest" description="Disordered" evidence="1">
    <location>
        <begin position="3302"/>
        <end position="3329"/>
    </location>
</feature>
<evidence type="ECO:0000256" key="1">
    <source>
        <dbReference type="SAM" id="MobiDB-lite"/>
    </source>
</evidence>
<evidence type="ECO:0000313" key="3">
    <source>
        <dbReference type="Proteomes" id="UP001163046"/>
    </source>
</evidence>
<name>A0A9W9YJM2_9CNID</name>
<evidence type="ECO:0008006" key="4">
    <source>
        <dbReference type="Google" id="ProtNLM"/>
    </source>
</evidence>
<feature type="region of interest" description="Disordered" evidence="1">
    <location>
        <begin position="456"/>
        <end position="483"/>
    </location>
</feature>
<dbReference type="PANTHER" id="PTHR31513">
    <property type="entry name" value="EPHRIN TYPE-B RECEPTOR"/>
    <property type="match status" value="1"/>
</dbReference>
<feature type="compositionally biased region" description="Polar residues" evidence="1">
    <location>
        <begin position="3309"/>
        <end position="3318"/>
    </location>
</feature>
<reference evidence="2" key="1">
    <citation type="submission" date="2023-01" db="EMBL/GenBank/DDBJ databases">
        <title>Genome assembly of the deep-sea coral Lophelia pertusa.</title>
        <authorList>
            <person name="Herrera S."/>
            <person name="Cordes E."/>
        </authorList>
    </citation>
    <scope>NUCLEOTIDE SEQUENCE</scope>
    <source>
        <strain evidence="2">USNM1676648</strain>
        <tissue evidence="2">Polyp</tissue>
    </source>
</reference>
<feature type="compositionally biased region" description="Gly residues" evidence="1">
    <location>
        <begin position="4103"/>
        <end position="4116"/>
    </location>
</feature>
<proteinExistence type="predicted"/>
<feature type="region of interest" description="Disordered" evidence="1">
    <location>
        <begin position="61"/>
        <end position="99"/>
    </location>
</feature>
<comment type="caution">
    <text evidence="2">The sequence shown here is derived from an EMBL/GenBank/DDBJ whole genome shotgun (WGS) entry which is preliminary data.</text>
</comment>
<evidence type="ECO:0000313" key="2">
    <source>
        <dbReference type="EMBL" id="KAJ7340203.1"/>
    </source>
</evidence>
<dbReference type="PANTHER" id="PTHR31513:SF2">
    <property type="entry name" value="MRAZ"/>
    <property type="match status" value="1"/>
</dbReference>
<feature type="compositionally biased region" description="Gly residues" evidence="1">
    <location>
        <begin position="2973"/>
        <end position="2990"/>
    </location>
</feature>
<dbReference type="EMBL" id="MU827778">
    <property type="protein sequence ID" value="KAJ7340203.1"/>
    <property type="molecule type" value="Genomic_DNA"/>
</dbReference>
<feature type="region of interest" description="Disordered" evidence="1">
    <location>
        <begin position="2961"/>
        <end position="2992"/>
    </location>
</feature>
<feature type="region of interest" description="Disordered" evidence="1">
    <location>
        <begin position="4096"/>
        <end position="4121"/>
    </location>
</feature>
<feature type="region of interest" description="Disordered" evidence="1">
    <location>
        <begin position="2532"/>
        <end position="2559"/>
    </location>
</feature>
<dbReference type="OrthoDB" id="5965221at2759"/>
<feature type="compositionally biased region" description="Gly residues" evidence="1">
    <location>
        <begin position="465"/>
        <end position="476"/>
    </location>
</feature>